<dbReference type="AlphaFoldDB" id="A0A1I6ZMY5"/>
<sequence>MNNLIIIIHKRIDYHLFHNGIRRRTADITRNDFAIRVRLFSYLRSLKRCGICFRSCQRATVQAHYTVITRFGLNIWPVRYKQKPKIRATES</sequence>
<evidence type="ECO:0000313" key="2">
    <source>
        <dbReference type="Proteomes" id="UP000199187"/>
    </source>
</evidence>
<evidence type="ECO:0000313" key="1">
    <source>
        <dbReference type="EMBL" id="SFT64020.1"/>
    </source>
</evidence>
<accession>A0A1I6ZMY5</accession>
<reference evidence="2" key="1">
    <citation type="submission" date="2016-10" db="EMBL/GenBank/DDBJ databases">
        <authorList>
            <person name="Varghese N."/>
            <person name="Submissions S."/>
        </authorList>
    </citation>
    <scope>NUCLEOTIDE SEQUENCE [LARGE SCALE GENOMIC DNA]</scope>
    <source>
        <strain evidence="2">Ah-143</strain>
    </source>
</reference>
<proteinExistence type="predicted"/>
<dbReference type="EMBL" id="FPAU01000001">
    <property type="protein sequence ID" value="SFT64020.1"/>
    <property type="molecule type" value="Genomic_DNA"/>
</dbReference>
<gene>
    <name evidence="1" type="ORF">SAMN05192562_1011261</name>
</gene>
<organism evidence="1 2">
    <name type="scientific">Kosakonia arachidis</name>
    <dbReference type="NCBI Taxonomy" id="551989"/>
    <lineage>
        <taxon>Bacteria</taxon>
        <taxon>Pseudomonadati</taxon>
        <taxon>Pseudomonadota</taxon>
        <taxon>Gammaproteobacteria</taxon>
        <taxon>Enterobacterales</taxon>
        <taxon>Enterobacteriaceae</taxon>
        <taxon>Kosakonia</taxon>
    </lineage>
</organism>
<protein>
    <submittedName>
        <fullName evidence="1">Uncharacterized protein</fullName>
    </submittedName>
</protein>
<name>A0A1I6ZMY5_9ENTR</name>
<keyword evidence="2" id="KW-1185">Reference proteome</keyword>
<dbReference type="Proteomes" id="UP000199187">
    <property type="component" value="Unassembled WGS sequence"/>
</dbReference>